<organism evidence="6 7">
    <name type="scientific">Vibrio navarrensis</name>
    <dbReference type="NCBI Taxonomy" id="29495"/>
    <lineage>
        <taxon>Bacteria</taxon>
        <taxon>Pseudomonadati</taxon>
        <taxon>Pseudomonadota</taxon>
        <taxon>Gammaproteobacteria</taxon>
        <taxon>Vibrionales</taxon>
        <taxon>Vibrionaceae</taxon>
        <taxon>Vibrio</taxon>
    </lineage>
</organism>
<dbReference type="SMART" id="SM00342">
    <property type="entry name" value="HTH_ARAC"/>
    <property type="match status" value="1"/>
</dbReference>
<dbReference type="Proteomes" id="UP000594435">
    <property type="component" value="Chromosome 1"/>
</dbReference>
<dbReference type="EMBL" id="CP065217">
    <property type="protein sequence ID" value="QPL55135.1"/>
    <property type="molecule type" value="Genomic_DNA"/>
</dbReference>
<feature type="transmembrane region" description="Helical" evidence="4">
    <location>
        <begin position="153"/>
        <end position="174"/>
    </location>
</feature>
<feature type="transmembrane region" description="Helical" evidence="4">
    <location>
        <begin position="180"/>
        <end position="200"/>
    </location>
</feature>
<dbReference type="AlphaFoldDB" id="A0AAJ4LVT0"/>
<feature type="transmembrane region" description="Helical" evidence="4">
    <location>
        <begin position="112"/>
        <end position="132"/>
    </location>
</feature>
<evidence type="ECO:0000256" key="1">
    <source>
        <dbReference type="ARBA" id="ARBA00023015"/>
    </source>
</evidence>
<keyword evidence="3" id="KW-0804">Transcription</keyword>
<feature type="transmembrane region" description="Helical" evidence="4">
    <location>
        <begin position="87"/>
        <end position="106"/>
    </location>
</feature>
<sequence length="355" mass="39885">MLAIPLPFIVTLLLSILAAILWLRNEPHEKPALYFVTLCVLTTSMVGLRWTFDIPLFRLLQPILASFIPIAAWYCFTQAHAKTRFHFIHAIGPLLALVFSLTYPFWQPPIDPLLTLLYVGYGVALIRLSLNTRNVPGQVRISDIDKALRSERLAGGMLLLSASIDGALALDFALYKGEHAMYILTIGHAVLLPILAFAVISTTLSIRQSDTEDTSESAPELVGTPAAAIQEVTDKPTKLSLDHDEAQTIIDKLDYLMTTKEVYLDPDLTLDRLSRKLVIPARQISMAINQIFGRNISQIINEYRIKKAQQLLLETNDSITQIYLNAGFQTKSNFHREFSRITGQTPSEFRKTNRH</sequence>
<keyword evidence="2" id="KW-0238">DNA-binding</keyword>
<name>A0AAJ4LVT0_9VIBR</name>
<keyword evidence="4" id="KW-0812">Transmembrane</keyword>
<keyword evidence="4" id="KW-0472">Membrane</keyword>
<dbReference type="Gene3D" id="1.10.10.60">
    <property type="entry name" value="Homeodomain-like"/>
    <property type="match status" value="1"/>
</dbReference>
<dbReference type="GO" id="GO:0043565">
    <property type="term" value="F:sequence-specific DNA binding"/>
    <property type="evidence" value="ECO:0007669"/>
    <property type="project" value="InterPro"/>
</dbReference>
<dbReference type="GO" id="GO:0003700">
    <property type="term" value="F:DNA-binding transcription factor activity"/>
    <property type="evidence" value="ECO:0007669"/>
    <property type="project" value="InterPro"/>
</dbReference>
<dbReference type="PROSITE" id="PS01124">
    <property type="entry name" value="HTH_ARAC_FAMILY_2"/>
    <property type="match status" value="1"/>
</dbReference>
<evidence type="ECO:0000313" key="6">
    <source>
        <dbReference type="EMBL" id="QPL55135.1"/>
    </source>
</evidence>
<proteinExistence type="predicted"/>
<dbReference type="InterPro" id="IPR018060">
    <property type="entry name" value="HTH_AraC"/>
</dbReference>
<evidence type="ECO:0000256" key="2">
    <source>
        <dbReference type="ARBA" id="ARBA00023125"/>
    </source>
</evidence>
<evidence type="ECO:0000313" key="7">
    <source>
        <dbReference type="Proteomes" id="UP000594435"/>
    </source>
</evidence>
<keyword evidence="4" id="KW-1133">Transmembrane helix</keyword>
<evidence type="ECO:0000259" key="5">
    <source>
        <dbReference type="PROSITE" id="PS01124"/>
    </source>
</evidence>
<feature type="domain" description="HTH araC/xylS-type" evidence="5">
    <location>
        <begin position="254"/>
        <end position="352"/>
    </location>
</feature>
<evidence type="ECO:0000256" key="3">
    <source>
        <dbReference type="ARBA" id="ARBA00023163"/>
    </source>
</evidence>
<feature type="transmembrane region" description="Helical" evidence="4">
    <location>
        <begin position="56"/>
        <end position="75"/>
    </location>
</feature>
<keyword evidence="1" id="KW-0805">Transcription regulation</keyword>
<dbReference type="SUPFAM" id="SSF46689">
    <property type="entry name" value="Homeodomain-like"/>
    <property type="match status" value="1"/>
</dbReference>
<dbReference type="PANTHER" id="PTHR43280:SF29">
    <property type="entry name" value="ARAC-FAMILY TRANSCRIPTIONAL REGULATOR"/>
    <property type="match status" value="1"/>
</dbReference>
<dbReference type="Pfam" id="PF12833">
    <property type="entry name" value="HTH_18"/>
    <property type="match status" value="1"/>
</dbReference>
<protein>
    <submittedName>
        <fullName evidence="6">Helix-turn-helix transcriptional regulator</fullName>
    </submittedName>
</protein>
<feature type="transmembrane region" description="Helical" evidence="4">
    <location>
        <begin position="32"/>
        <end position="50"/>
    </location>
</feature>
<reference evidence="6 7" key="1">
    <citation type="submission" date="2020-11" db="EMBL/GenBank/DDBJ databases">
        <title>Complete and Circularized Genome Assembly of a human isolate of Vibrio navarrensis biotype pommerensis with MiSeq and MinION Sequence Data.</title>
        <authorList>
            <person name="Schwartz K."/>
            <person name="Borowiak M."/>
            <person name="Deneke C."/>
            <person name="Balau V."/>
            <person name="Metelmann C."/>
            <person name="Strauch E."/>
        </authorList>
    </citation>
    <scope>NUCLEOTIDE SEQUENCE [LARGE SCALE GENOMIC DNA]</scope>
    <source>
        <strain evidence="6 7">20-VB00237</strain>
    </source>
</reference>
<dbReference type="PANTHER" id="PTHR43280">
    <property type="entry name" value="ARAC-FAMILY TRANSCRIPTIONAL REGULATOR"/>
    <property type="match status" value="1"/>
</dbReference>
<feature type="transmembrane region" description="Helical" evidence="4">
    <location>
        <begin position="6"/>
        <end position="23"/>
    </location>
</feature>
<dbReference type="InterPro" id="IPR009057">
    <property type="entry name" value="Homeodomain-like_sf"/>
</dbReference>
<evidence type="ECO:0000256" key="4">
    <source>
        <dbReference type="SAM" id="Phobius"/>
    </source>
</evidence>
<accession>A0AAJ4LVT0</accession>
<gene>
    <name evidence="6" type="ORF">I3X05_08180</name>
</gene>